<evidence type="ECO:0000313" key="3">
    <source>
        <dbReference type="Proteomes" id="UP001595975"/>
    </source>
</evidence>
<dbReference type="RefSeq" id="WP_380228321.1">
    <property type="nucleotide sequence ID" value="NZ_JBHSOF010000042.1"/>
</dbReference>
<dbReference type="EMBL" id="JBHSOF010000042">
    <property type="protein sequence ID" value="MFC5666627.1"/>
    <property type="molecule type" value="Genomic_DNA"/>
</dbReference>
<dbReference type="InterPro" id="IPR007278">
    <property type="entry name" value="DUF397"/>
</dbReference>
<reference evidence="3" key="1">
    <citation type="journal article" date="2019" name="Int. J. Syst. Evol. Microbiol.">
        <title>The Global Catalogue of Microorganisms (GCM) 10K type strain sequencing project: providing services to taxonomists for standard genome sequencing and annotation.</title>
        <authorList>
            <consortium name="The Broad Institute Genomics Platform"/>
            <consortium name="The Broad Institute Genome Sequencing Center for Infectious Disease"/>
            <person name="Wu L."/>
            <person name="Ma J."/>
        </authorList>
    </citation>
    <scope>NUCLEOTIDE SEQUENCE [LARGE SCALE GENOMIC DNA]</scope>
    <source>
        <strain evidence="3">CGMCC 4.1437</strain>
    </source>
</reference>
<protein>
    <submittedName>
        <fullName evidence="2">DUF397 domain-containing protein</fullName>
    </submittedName>
</protein>
<accession>A0ABW0X7V8</accession>
<sequence length="69" mass="7359">MKLNASTPVHWRKSSYSNNGGQCVEIAPDFPNVVPVRDSKDPDGPALVFPADAWRAFVAGVQAGEFGSV</sequence>
<gene>
    <name evidence="2" type="ORF">ACFP3U_27135</name>
</gene>
<name>A0ABW0X7V8_9ACTN</name>
<proteinExistence type="predicted"/>
<evidence type="ECO:0000259" key="1">
    <source>
        <dbReference type="Pfam" id="PF04149"/>
    </source>
</evidence>
<dbReference type="Proteomes" id="UP001595975">
    <property type="component" value="Unassembled WGS sequence"/>
</dbReference>
<comment type="caution">
    <text evidence="2">The sequence shown here is derived from an EMBL/GenBank/DDBJ whole genome shotgun (WGS) entry which is preliminary data.</text>
</comment>
<feature type="domain" description="DUF397" evidence="1">
    <location>
        <begin position="10"/>
        <end position="62"/>
    </location>
</feature>
<dbReference type="Pfam" id="PF04149">
    <property type="entry name" value="DUF397"/>
    <property type="match status" value="1"/>
</dbReference>
<evidence type="ECO:0000313" key="2">
    <source>
        <dbReference type="EMBL" id="MFC5666627.1"/>
    </source>
</evidence>
<keyword evidence="3" id="KW-1185">Reference proteome</keyword>
<organism evidence="2 3">
    <name type="scientific">Kitasatospora misakiensis</name>
    <dbReference type="NCBI Taxonomy" id="67330"/>
    <lineage>
        <taxon>Bacteria</taxon>
        <taxon>Bacillati</taxon>
        <taxon>Actinomycetota</taxon>
        <taxon>Actinomycetes</taxon>
        <taxon>Kitasatosporales</taxon>
        <taxon>Streptomycetaceae</taxon>
        <taxon>Kitasatospora</taxon>
    </lineage>
</organism>